<reference evidence="2 3" key="1">
    <citation type="submission" date="2024-09" db="EMBL/GenBank/DDBJ databases">
        <authorList>
            <person name="Sun Q."/>
            <person name="Mori K."/>
        </authorList>
    </citation>
    <scope>NUCLEOTIDE SEQUENCE [LARGE SCALE GENOMIC DNA]</scope>
    <source>
        <strain evidence="2 3">CCM 7228</strain>
    </source>
</reference>
<evidence type="ECO:0000313" key="2">
    <source>
        <dbReference type="EMBL" id="MFC0271448.1"/>
    </source>
</evidence>
<gene>
    <name evidence="2" type="ORF">ACFFIX_08270</name>
</gene>
<protein>
    <submittedName>
        <fullName evidence="2">HNH endonuclease</fullName>
    </submittedName>
</protein>
<proteinExistence type="predicted"/>
<dbReference type="SUPFAM" id="SSF54060">
    <property type="entry name" value="His-Me finger endonucleases"/>
    <property type="match status" value="1"/>
</dbReference>
<dbReference type="InterPro" id="IPR003615">
    <property type="entry name" value="HNH_nuc"/>
</dbReference>
<keyword evidence="3" id="KW-1185">Reference proteome</keyword>
<sequence length="191" mass="22165">MSYRDDSITELPKYEDVKHEMLPLKGFSNYAIHPYLGKIYNKKSNKWMLVNASGVGDRGYLLTKLKQDSGKVVSVYEHEAVYAAVWGDEPKSWRKYGVKLEIDHRDKNVKNNNIENLSLGTSSDNKKNRSYDIIKNPLTFENAEIVREEFEKWIGSKIVFYEMMAGRFNVGKRTIQNYLLGIHYKVNTNEG</sequence>
<evidence type="ECO:0000313" key="3">
    <source>
        <dbReference type="Proteomes" id="UP001589854"/>
    </source>
</evidence>
<dbReference type="Pfam" id="PF13392">
    <property type="entry name" value="HNH_3"/>
    <property type="match status" value="1"/>
</dbReference>
<evidence type="ECO:0000259" key="1">
    <source>
        <dbReference type="Pfam" id="PF13392"/>
    </source>
</evidence>
<comment type="caution">
    <text evidence="2">The sequence shown here is derived from an EMBL/GenBank/DDBJ whole genome shotgun (WGS) entry which is preliminary data.</text>
</comment>
<dbReference type="InterPro" id="IPR044925">
    <property type="entry name" value="His-Me_finger_sf"/>
</dbReference>
<accession>A0ABV6GCQ3</accession>
<keyword evidence="2" id="KW-0378">Hydrolase</keyword>
<organism evidence="2 3">
    <name type="scientific">Metabacillus herbersteinensis</name>
    <dbReference type="NCBI Taxonomy" id="283816"/>
    <lineage>
        <taxon>Bacteria</taxon>
        <taxon>Bacillati</taxon>
        <taxon>Bacillota</taxon>
        <taxon>Bacilli</taxon>
        <taxon>Bacillales</taxon>
        <taxon>Bacillaceae</taxon>
        <taxon>Metabacillus</taxon>
    </lineage>
</organism>
<dbReference type="Gene3D" id="3.90.75.20">
    <property type="match status" value="1"/>
</dbReference>
<keyword evidence="2" id="KW-0540">Nuclease</keyword>
<name>A0ABV6GCQ3_9BACI</name>
<dbReference type="GO" id="GO:0004519">
    <property type="term" value="F:endonuclease activity"/>
    <property type="evidence" value="ECO:0007669"/>
    <property type="project" value="UniProtKB-KW"/>
</dbReference>
<feature type="domain" description="HNH nuclease" evidence="1">
    <location>
        <begin position="78"/>
        <end position="126"/>
    </location>
</feature>
<keyword evidence="2" id="KW-0255">Endonuclease</keyword>
<dbReference type="RefSeq" id="WP_378932399.1">
    <property type="nucleotide sequence ID" value="NZ_JBHLVO010000004.1"/>
</dbReference>
<dbReference type="EMBL" id="JBHLVO010000004">
    <property type="protein sequence ID" value="MFC0271448.1"/>
    <property type="molecule type" value="Genomic_DNA"/>
</dbReference>
<dbReference type="Proteomes" id="UP001589854">
    <property type="component" value="Unassembled WGS sequence"/>
</dbReference>